<dbReference type="Pfam" id="PF13487">
    <property type="entry name" value="HD_5"/>
    <property type="match status" value="1"/>
</dbReference>
<dbReference type="OrthoDB" id="9781505at2"/>
<evidence type="ECO:0000313" key="3">
    <source>
        <dbReference type="Proteomes" id="UP000324209"/>
    </source>
</evidence>
<dbReference type="InterPro" id="IPR003607">
    <property type="entry name" value="HD/PDEase_dom"/>
</dbReference>
<name>A0A5C1QLW7_9SPIO</name>
<proteinExistence type="predicted"/>
<accession>A0A5C1QLW7</accession>
<sequence>MINILKHLNIYWEKLDSSLMIQPENRDFWNLLEQDMPSGPVSIEDIFPETIGVEDELRNIVSSGSGTFHLRYIKRQKNFIHLNITPGEASRHAVIAIEDITEDSVKHQSITQKKNETSLLKRQLELKNEELNRAYSKLDTLMNTIRSQNHHLETEVRRRTKELNDSRFTIITTLAQAAEFRDMETGGHIFRIGRSSVLLGKKYGLTSKDCESLFYSSLLHDLGKIGIPDSILLKPGPLNSQEWDLMRQHTTIGASLLSNSDHLLFSSARDVALYHHEKWDGSGYPAGLSGEQIPLIGRICAIVDVFDALISARPYKKAFSVEYALSIIEKGSGSHFDPSLVKTFKLVLDDIVNLQNDSMEELEFLLPDFGS</sequence>
<organism evidence="2 3">
    <name type="scientific">Oceanispirochaeta crateris</name>
    <dbReference type="NCBI Taxonomy" id="2518645"/>
    <lineage>
        <taxon>Bacteria</taxon>
        <taxon>Pseudomonadati</taxon>
        <taxon>Spirochaetota</taxon>
        <taxon>Spirochaetia</taxon>
        <taxon>Spirochaetales</taxon>
        <taxon>Spirochaetaceae</taxon>
        <taxon>Oceanispirochaeta</taxon>
    </lineage>
</organism>
<feature type="coiled-coil region" evidence="1">
    <location>
        <begin position="110"/>
        <end position="144"/>
    </location>
</feature>
<reference evidence="2 3" key="1">
    <citation type="submission" date="2019-02" db="EMBL/GenBank/DDBJ databases">
        <title>Complete Genome Sequence and Methylome Analysis of free living Spirochaetas.</title>
        <authorList>
            <person name="Fomenkov A."/>
            <person name="Dubinina G."/>
            <person name="Leshcheva N."/>
            <person name="Mikheeva N."/>
            <person name="Grabovich M."/>
            <person name="Vincze T."/>
            <person name="Roberts R.J."/>
        </authorList>
    </citation>
    <scope>NUCLEOTIDE SEQUENCE [LARGE SCALE GENOMIC DNA]</scope>
    <source>
        <strain evidence="2 3">K2</strain>
    </source>
</reference>
<keyword evidence="3" id="KW-1185">Reference proteome</keyword>
<dbReference type="RefSeq" id="WP_149486568.1">
    <property type="nucleotide sequence ID" value="NZ_CP036150.1"/>
</dbReference>
<keyword evidence="1" id="KW-0175">Coiled coil</keyword>
<dbReference type="KEGG" id="ock:EXM22_10995"/>
<evidence type="ECO:0000256" key="1">
    <source>
        <dbReference type="SAM" id="Coils"/>
    </source>
</evidence>
<dbReference type="PANTHER" id="PTHR45228:SF5">
    <property type="entry name" value="CYCLIC DI-GMP PHOSPHODIESTERASE VC_1348-RELATED"/>
    <property type="match status" value="1"/>
</dbReference>
<dbReference type="Proteomes" id="UP000324209">
    <property type="component" value="Chromosome"/>
</dbReference>
<dbReference type="EMBL" id="CP036150">
    <property type="protein sequence ID" value="QEN08487.1"/>
    <property type="molecule type" value="Genomic_DNA"/>
</dbReference>
<evidence type="ECO:0000313" key="2">
    <source>
        <dbReference type="EMBL" id="QEN08487.1"/>
    </source>
</evidence>
<dbReference type="InterPro" id="IPR052020">
    <property type="entry name" value="Cyclic_di-GMP/3'3'-cGAMP_PDE"/>
</dbReference>
<gene>
    <name evidence="2" type="ORF">EXM22_10995</name>
</gene>
<protein>
    <submittedName>
        <fullName evidence="2">HD domain-containing protein</fullName>
    </submittedName>
</protein>
<dbReference type="CDD" id="cd00077">
    <property type="entry name" value="HDc"/>
    <property type="match status" value="1"/>
</dbReference>
<dbReference type="SUPFAM" id="SSF109604">
    <property type="entry name" value="HD-domain/PDEase-like"/>
    <property type="match status" value="1"/>
</dbReference>
<dbReference type="Gene3D" id="1.10.3210.10">
    <property type="entry name" value="Hypothetical protein af1432"/>
    <property type="match status" value="1"/>
</dbReference>
<dbReference type="PANTHER" id="PTHR45228">
    <property type="entry name" value="CYCLIC DI-GMP PHOSPHODIESTERASE TM_0186-RELATED"/>
    <property type="match status" value="1"/>
</dbReference>
<dbReference type="AlphaFoldDB" id="A0A5C1QLW7"/>